<evidence type="ECO:0000256" key="2">
    <source>
        <dbReference type="ARBA" id="ARBA00022988"/>
    </source>
</evidence>
<keyword evidence="3 4" id="KW-0143">Chaperone</keyword>
<comment type="function">
    <text evidence="4">Required for maturation of urease via the functional incorporation of the urease nickel metallocenter.</text>
</comment>
<gene>
    <name evidence="4" type="primary">ureD</name>
    <name evidence="5" type="ORF">FSC10_07230</name>
</gene>
<dbReference type="GO" id="GO:0016151">
    <property type="term" value="F:nickel cation binding"/>
    <property type="evidence" value="ECO:0007669"/>
    <property type="project" value="UniProtKB-UniRule"/>
</dbReference>
<evidence type="ECO:0000256" key="3">
    <source>
        <dbReference type="ARBA" id="ARBA00023186"/>
    </source>
</evidence>
<name>A0AAE6WVR9_9GAMM</name>
<protein>
    <recommendedName>
        <fullName evidence="4">Urease accessory protein UreD</fullName>
    </recommendedName>
</protein>
<dbReference type="AlphaFoldDB" id="A0AAE6WVR9"/>
<accession>A0AAE6WVR9</accession>
<organism evidence="5 6">
    <name type="scientific">Acinetobacter schindleri</name>
    <dbReference type="NCBI Taxonomy" id="108981"/>
    <lineage>
        <taxon>Bacteria</taxon>
        <taxon>Pseudomonadati</taxon>
        <taxon>Pseudomonadota</taxon>
        <taxon>Gammaproteobacteria</taxon>
        <taxon>Moraxellales</taxon>
        <taxon>Moraxellaceae</taxon>
        <taxon>Acinetobacter</taxon>
    </lineage>
</organism>
<dbReference type="HAMAP" id="MF_01384">
    <property type="entry name" value="UreD"/>
    <property type="match status" value="1"/>
</dbReference>
<dbReference type="PANTHER" id="PTHR33643:SF1">
    <property type="entry name" value="UREASE ACCESSORY PROTEIN D"/>
    <property type="match status" value="1"/>
</dbReference>
<keyword evidence="2 4" id="KW-0996">Nickel insertion</keyword>
<comment type="subunit">
    <text evidence="4">UreD, UreF and UreG form a complex that acts as a GTP-hydrolysis-dependent molecular chaperone, activating the urease apoprotein by helping to assemble the nickel containing metallocenter of UreC. The UreE protein probably delivers the nickel.</text>
</comment>
<evidence type="ECO:0000256" key="4">
    <source>
        <dbReference type="HAMAP-Rule" id="MF_01384"/>
    </source>
</evidence>
<dbReference type="InterPro" id="IPR002669">
    <property type="entry name" value="UreD"/>
</dbReference>
<reference evidence="5 6" key="1">
    <citation type="submission" date="2019-09" db="EMBL/GenBank/DDBJ databases">
        <title>Non-baumannii Acinetobacter spp. carrying blaNDM-1 isolated in China.</title>
        <authorList>
            <person name="Cui C."/>
            <person name="Chen C."/>
            <person name="Sun J."/>
            <person name="Liu Y."/>
        </authorList>
    </citation>
    <scope>NUCLEOTIDE SEQUENCE [LARGE SCALE GENOMIC DNA]</scope>
    <source>
        <strain evidence="5 6">HZE23-1</strain>
    </source>
</reference>
<dbReference type="RefSeq" id="WP_163171293.1">
    <property type="nucleotide sequence ID" value="NZ_CP044463.1"/>
</dbReference>
<evidence type="ECO:0000313" key="5">
    <source>
        <dbReference type="EMBL" id="QIC67171.1"/>
    </source>
</evidence>
<dbReference type="EMBL" id="CP044463">
    <property type="protein sequence ID" value="QIC67171.1"/>
    <property type="molecule type" value="Genomic_DNA"/>
</dbReference>
<dbReference type="Proteomes" id="UP000503505">
    <property type="component" value="Chromosome"/>
</dbReference>
<dbReference type="PANTHER" id="PTHR33643">
    <property type="entry name" value="UREASE ACCESSORY PROTEIN D"/>
    <property type="match status" value="1"/>
</dbReference>
<evidence type="ECO:0000313" key="6">
    <source>
        <dbReference type="Proteomes" id="UP000503505"/>
    </source>
</evidence>
<comment type="similarity">
    <text evidence="1 4">Belongs to the UreD family.</text>
</comment>
<sequence>MNSVVEAERGSAAKLWFARLQLGFEADYSNGRTILQHRKHEGPVRVQKMLWPEKTGVCHAIIVHPPAGIAGEDYLSFDMRVGANAHGLVTTPGAGKWYKTNLKQAYQHIDIRVEEKGIFEWLPQETMLFDGANAHTSTTIHLDQTASFIGWDMLVIGRQARYEQFEQGGYRSRFLLYRGAKLLVADQLKFSGQDRWLKSCLGMNGHAVMGSLWAVPPEKYRASFYLDEHIDLIRELIMRMDVPVTLTLLDDVLMARYLGDDVRQCHDAFAAIRARLRRYWFGLDEEFPRIWRT</sequence>
<proteinExistence type="inferred from homology"/>
<evidence type="ECO:0000256" key="1">
    <source>
        <dbReference type="ARBA" id="ARBA00007177"/>
    </source>
</evidence>
<comment type="subcellular location">
    <subcellularLocation>
        <location evidence="4">Cytoplasm</location>
    </subcellularLocation>
</comment>
<dbReference type="GO" id="GO:0005737">
    <property type="term" value="C:cytoplasm"/>
    <property type="evidence" value="ECO:0007669"/>
    <property type="project" value="UniProtKB-SubCell"/>
</dbReference>
<dbReference type="Pfam" id="PF01774">
    <property type="entry name" value="UreD"/>
    <property type="match status" value="1"/>
</dbReference>
<keyword evidence="4" id="KW-0963">Cytoplasm</keyword>